<protein>
    <recommendedName>
        <fullName evidence="1">TRAM domain-containing protein</fullName>
    </recommendedName>
</protein>
<evidence type="ECO:0000259" key="1">
    <source>
        <dbReference type="PROSITE" id="PS50926"/>
    </source>
</evidence>
<dbReference type="InterPro" id="IPR002792">
    <property type="entry name" value="TRAM_dom"/>
</dbReference>
<reference evidence="2" key="1">
    <citation type="submission" date="2018-07" db="EMBL/GenBank/DDBJ databases">
        <authorList>
            <person name="Quirk P.G."/>
            <person name="Krulwich T.A."/>
        </authorList>
    </citation>
    <scope>NUCLEOTIDE SEQUENCE</scope>
</reference>
<dbReference type="Pfam" id="PF01938">
    <property type="entry name" value="TRAM"/>
    <property type="match status" value="1"/>
</dbReference>
<feature type="domain" description="TRAM" evidence="1">
    <location>
        <begin position="1"/>
        <end position="41"/>
    </location>
</feature>
<evidence type="ECO:0000313" key="2">
    <source>
        <dbReference type="EMBL" id="SUS08050.1"/>
    </source>
</evidence>
<name>A0A380THX7_9ZZZZ</name>
<sequence length="46" mass="4916">MGRTRGNRIVHFAAHDRLIGELVPVKINRVSTAVLYGELALAGVGS</sequence>
<dbReference type="EMBL" id="UIDG01000520">
    <property type="protein sequence ID" value="SUS08050.1"/>
    <property type="molecule type" value="Genomic_DNA"/>
</dbReference>
<dbReference type="PROSITE" id="PS50926">
    <property type="entry name" value="TRAM"/>
    <property type="match status" value="1"/>
</dbReference>
<proteinExistence type="predicted"/>
<dbReference type="AlphaFoldDB" id="A0A380THX7"/>
<organism evidence="2">
    <name type="scientific">metagenome</name>
    <dbReference type="NCBI Taxonomy" id="256318"/>
    <lineage>
        <taxon>unclassified sequences</taxon>
        <taxon>metagenomes</taxon>
    </lineage>
</organism>
<gene>
    <name evidence="2" type="ORF">DF3PB_5670006</name>
</gene>
<accession>A0A380THX7</accession>